<evidence type="ECO:0000256" key="1">
    <source>
        <dbReference type="SAM" id="Phobius"/>
    </source>
</evidence>
<protein>
    <submittedName>
        <fullName evidence="2">Uncharacterized protein</fullName>
    </submittedName>
</protein>
<reference evidence="2" key="1">
    <citation type="journal article" date="2015" name="Nature">
        <title>Complex archaea that bridge the gap between prokaryotes and eukaryotes.</title>
        <authorList>
            <person name="Spang A."/>
            <person name="Saw J.H."/>
            <person name="Jorgensen S.L."/>
            <person name="Zaremba-Niedzwiedzka K."/>
            <person name="Martijn J."/>
            <person name="Lind A.E."/>
            <person name="van Eijk R."/>
            <person name="Schleper C."/>
            <person name="Guy L."/>
            <person name="Ettema T.J."/>
        </authorList>
    </citation>
    <scope>NUCLEOTIDE SEQUENCE</scope>
</reference>
<dbReference type="EMBL" id="LAZR01004140">
    <property type="protein sequence ID" value="KKN11412.1"/>
    <property type="molecule type" value="Genomic_DNA"/>
</dbReference>
<accession>A0A0F9NHJ9</accession>
<feature type="transmembrane region" description="Helical" evidence="1">
    <location>
        <begin position="6"/>
        <end position="32"/>
    </location>
</feature>
<evidence type="ECO:0000313" key="2">
    <source>
        <dbReference type="EMBL" id="KKN11412.1"/>
    </source>
</evidence>
<name>A0A0F9NHJ9_9ZZZZ</name>
<organism evidence="2">
    <name type="scientific">marine sediment metagenome</name>
    <dbReference type="NCBI Taxonomy" id="412755"/>
    <lineage>
        <taxon>unclassified sequences</taxon>
        <taxon>metagenomes</taxon>
        <taxon>ecological metagenomes</taxon>
    </lineage>
</organism>
<dbReference type="AlphaFoldDB" id="A0A0F9NHJ9"/>
<gene>
    <name evidence="2" type="ORF">LCGC14_1026940</name>
</gene>
<sequence>MSGIDSYFLAIIAGLMIGNFVIVPLMNLFIVFPESIEGDSFEEDYWECTEWDTKIGIGSVIQFDNNTWCVIQEDSYCYWGEPVFMYRAKIEDINFAFQTKCIEKRFLSKPQSDNGGKT</sequence>
<proteinExistence type="predicted"/>
<keyword evidence="1" id="KW-0472">Membrane</keyword>
<comment type="caution">
    <text evidence="2">The sequence shown here is derived from an EMBL/GenBank/DDBJ whole genome shotgun (WGS) entry which is preliminary data.</text>
</comment>
<keyword evidence="1" id="KW-0812">Transmembrane</keyword>
<keyword evidence="1" id="KW-1133">Transmembrane helix</keyword>